<dbReference type="EMBL" id="QDKN01000001">
    <property type="protein sequence ID" value="NPT29809.1"/>
    <property type="molecule type" value="Genomic_DNA"/>
</dbReference>
<reference evidence="3 4" key="1">
    <citation type="submission" date="2018-04" db="EMBL/GenBank/DDBJ databases">
        <authorList>
            <person name="Li G."/>
            <person name="Du W."/>
            <person name="Bai Y."/>
        </authorList>
    </citation>
    <scope>NUCLEOTIDE SEQUENCE [LARGE SCALE GENOMIC DNA]</scope>
    <source>
        <strain evidence="3 4">YYYZ-3</strain>
    </source>
</reference>
<gene>
    <name evidence="3" type="ORF">DDR56_04360</name>
</gene>
<evidence type="ECO:0000256" key="2">
    <source>
        <dbReference type="SAM" id="MobiDB-lite"/>
    </source>
</evidence>
<evidence type="ECO:0000256" key="1">
    <source>
        <dbReference type="SAM" id="Coils"/>
    </source>
</evidence>
<evidence type="ECO:0000313" key="4">
    <source>
        <dbReference type="Proteomes" id="UP001318401"/>
    </source>
</evidence>
<keyword evidence="1" id="KW-0175">Coiled coil</keyword>
<proteinExistence type="predicted"/>
<dbReference type="Proteomes" id="UP001318401">
    <property type="component" value="Unassembled WGS sequence"/>
</dbReference>
<name>A0ABX2B8Y4_9GAMM</name>
<organism evidence="3 4">
    <name type="scientific">Vreelandella venusta</name>
    <dbReference type="NCBI Taxonomy" id="44935"/>
    <lineage>
        <taxon>Bacteria</taxon>
        <taxon>Pseudomonadati</taxon>
        <taxon>Pseudomonadota</taxon>
        <taxon>Gammaproteobacteria</taxon>
        <taxon>Oceanospirillales</taxon>
        <taxon>Halomonadaceae</taxon>
        <taxon>Vreelandella</taxon>
    </lineage>
</organism>
<feature type="region of interest" description="Disordered" evidence="2">
    <location>
        <begin position="1"/>
        <end position="40"/>
    </location>
</feature>
<comment type="caution">
    <text evidence="3">The sequence shown here is derived from an EMBL/GenBank/DDBJ whole genome shotgun (WGS) entry which is preliminary data.</text>
</comment>
<feature type="compositionally biased region" description="Polar residues" evidence="2">
    <location>
        <begin position="1"/>
        <end position="21"/>
    </location>
</feature>
<accession>A0ABX2B8Y4</accession>
<evidence type="ECO:0000313" key="3">
    <source>
        <dbReference type="EMBL" id="NPT29809.1"/>
    </source>
</evidence>
<feature type="coiled-coil region" evidence="1">
    <location>
        <begin position="58"/>
        <end position="85"/>
    </location>
</feature>
<dbReference type="Gene3D" id="1.10.287.1490">
    <property type="match status" value="1"/>
</dbReference>
<protein>
    <submittedName>
        <fullName evidence="3">Uncharacterized protein</fullName>
    </submittedName>
</protein>
<sequence>MTQQTPATSQAPEQEQGTMQATDIKHIESSETAVSDETELETEIEQLRAAYLARRSKLESVTGRLDKLRKTLSALQHQIDETEGAWRQDLVKGFGEQSKAVRDKLKQKGQLTSEVAQTQEMIELLEPQQEWLKMQTHLARQPLEGAMGRLADISSHKRLIKCLKDMSHSDEMATLSAELPRLFKRIHEGTYNDYSHMARLGIDVSSQPGSSIDPLMDNASRRWTSEEIERRQHAALGKLLLDVMPKAKPVPTPEILQVPPLLACEADGRDYPSPIGFKRRLKELEAQMEYVPSQDDLDSA</sequence>
<keyword evidence="4" id="KW-1185">Reference proteome</keyword>